<comment type="caution">
    <text evidence="3">The sequence shown here is derived from an EMBL/GenBank/DDBJ whole genome shotgun (WGS) entry which is preliminary data.</text>
</comment>
<name>A0ABR3SA10_9PEZI</name>
<sequence>MPAIKRPSYTTPANRRAKWQKVDAQKNGWEDNRQDDDKPREKLTVNSGNEGTPRADKRKDKRNIHRQEDDGPNQFEKERNKGSGDLIDNKTGDTFWPAERILRETKTRYLIAWSPSSETGQKFRPTWEPKKNANDGLRNEWEGKKVQKKR</sequence>
<reference evidence="3 4" key="1">
    <citation type="submission" date="2024-02" db="EMBL/GenBank/DDBJ databases">
        <title>De novo assembly and annotation of 12 fungi associated with fruit tree decline syndrome in Ontario, Canada.</title>
        <authorList>
            <person name="Sulman M."/>
            <person name="Ellouze W."/>
            <person name="Ilyukhin E."/>
        </authorList>
    </citation>
    <scope>NUCLEOTIDE SEQUENCE [LARGE SCALE GENOMIC DNA]</scope>
    <source>
        <strain evidence="3 4">M1-105</strain>
    </source>
</reference>
<dbReference type="EMBL" id="JAJVDC020000452">
    <property type="protein sequence ID" value="KAL1613883.1"/>
    <property type="molecule type" value="Genomic_DNA"/>
</dbReference>
<feature type="compositionally biased region" description="Basic and acidic residues" evidence="1">
    <location>
        <begin position="20"/>
        <end position="43"/>
    </location>
</feature>
<feature type="region of interest" description="Disordered" evidence="1">
    <location>
        <begin position="1"/>
        <end position="92"/>
    </location>
</feature>
<keyword evidence="4" id="KW-1185">Reference proteome</keyword>
<dbReference type="Gene3D" id="2.40.50.40">
    <property type="match status" value="1"/>
</dbReference>
<proteinExistence type="predicted"/>
<protein>
    <recommendedName>
        <fullName evidence="2">Chromo domain-containing protein</fullName>
    </recommendedName>
</protein>
<organism evidence="3 4">
    <name type="scientific">Neofusicoccum ribis</name>
    <dbReference type="NCBI Taxonomy" id="45134"/>
    <lineage>
        <taxon>Eukaryota</taxon>
        <taxon>Fungi</taxon>
        <taxon>Dikarya</taxon>
        <taxon>Ascomycota</taxon>
        <taxon>Pezizomycotina</taxon>
        <taxon>Dothideomycetes</taxon>
        <taxon>Dothideomycetes incertae sedis</taxon>
        <taxon>Botryosphaeriales</taxon>
        <taxon>Botryosphaeriaceae</taxon>
        <taxon>Neofusicoccum</taxon>
    </lineage>
</organism>
<dbReference type="InterPro" id="IPR000953">
    <property type="entry name" value="Chromo/chromo_shadow_dom"/>
</dbReference>
<dbReference type="Proteomes" id="UP001521116">
    <property type="component" value="Unassembled WGS sequence"/>
</dbReference>
<feature type="domain" description="Chromo" evidence="2">
    <location>
        <begin position="96"/>
        <end position="150"/>
    </location>
</feature>
<gene>
    <name evidence="3" type="ORF">SLS56_012224</name>
</gene>
<evidence type="ECO:0000313" key="3">
    <source>
        <dbReference type="EMBL" id="KAL1613883.1"/>
    </source>
</evidence>
<dbReference type="PROSITE" id="PS50013">
    <property type="entry name" value="CHROMO_2"/>
    <property type="match status" value="1"/>
</dbReference>
<feature type="compositionally biased region" description="Basic and acidic residues" evidence="1">
    <location>
        <begin position="125"/>
        <end position="150"/>
    </location>
</feature>
<evidence type="ECO:0000313" key="4">
    <source>
        <dbReference type="Proteomes" id="UP001521116"/>
    </source>
</evidence>
<evidence type="ECO:0000256" key="1">
    <source>
        <dbReference type="SAM" id="MobiDB-lite"/>
    </source>
</evidence>
<evidence type="ECO:0000259" key="2">
    <source>
        <dbReference type="PROSITE" id="PS50013"/>
    </source>
</evidence>
<feature type="region of interest" description="Disordered" evidence="1">
    <location>
        <begin position="117"/>
        <end position="150"/>
    </location>
</feature>
<accession>A0ABR3SA10</accession>
<feature type="compositionally biased region" description="Basic and acidic residues" evidence="1">
    <location>
        <begin position="65"/>
        <end position="91"/>
    </location>
</feature>